<feature type="repeat" description="PPR" evidence="3">
    <location>
        <begin position="9"/>
        <end position="43"/>
    </location>
</feature>
<keyword evidence="5" id="KW-1185">Reference proteome</keyword>
<evidence type="ECO:0008006" key="6">
    <source>
        <dbReference type="Google" id="ProtNLM"/>
    </source>
</evidence>
<dbReference type="InParanoid" id="A0A2G5EVG4"/>
<keyword evidence="2" id="KW-0677">Repeat</keyword>
<dbReference type="PANTHER" id="PTHR47447">
    <property type="entry name" value="OS03G0856100 PROTEIN"/>
    <property type="match status" value="1"/>
</dbReference>
<dbReference type="PANTHER" id="PTHR47447:SF28">
    <property type="entry name" value="PENTACOTRIPEPTIDE-REPEAT REGION OF PRORP DOMAIN-CONTAINING PROTEIN"/>
    <property type="match status" value="1"/>
</dbReference>
<dbReference type="NCBIfam" id="TIGR00756">
    <property type="entry name" value="PPR"/>
    <property type="match status" value="1"/>
</dbReference>
<protein>
    <recommendedName>
        <fullName evidence="6">Pentacotripeptide-repeat region of PRORP domain-containing protein</fullName>
    </recommendedName>
</protein>
<dbReference type="InterPro" id="IPR002885">
    <property type="entry name" value="PPR_rpt"/>
</dbReference>
<proteinExistence type="inferred from homology"/>
<evidence type="ECO:0000313" key="5">
    <source>
        <dbReference type="Proteomes" id="UP000230069"/>
    </source>
</evidence>
<dbReference type="OrthoDB" id="5588846at2759"/>
<accession>A0A2G5EVG4</accession>
<name>A0A2G5EVG4_AQUCA</name>
<dbReference type="EMBL" id="KZ305021">
    <property type="protein sequence ID" value="PIA59701.1"/>
    <property type="molecule type" value="Genomic_DNA"/>
</dbReference>
<dbReference type="InterPro" id="IPR011990">
    <property type="entry name" value="TPR-like_helical_dom_sf"/>
</dbReference>
<gene>
    <name evidence="4" type="ORF">AQUCO_00400537v1</name>
</gene>
<organism evidence="4 5">
    <name type="scientific">Aquilegia coerulea</name>
    <name type="common">Rocky mountain columbine</name>
    <dbReference type="NCBI Taxonomy" id="218851"/>
    <lineage>
        <taxon>Eukaryota</taxon>
        <taxon>Viridiplantae</taxon>
        <taxon>Streptophyta</taxon>
        <taxon>Embryophyta</taxon>
        <taxon>Tracheophyta</taxon>
        <taxon>Spermatophyta</taxon>
        <taxon>Magnoliopsida</taxon>
        <taxon>Ranunculales</taxon>
        <taxon>Ranunculaceae</taxon>
        <taxon>Thalictroideae</taxon>
        <taxon>Aquilegia</taxon>
    </lineage>
</organism>
<dbReference type="AlphaFoldDB" id="A0A2G5EVG4"/>
<evidence type="ECO:0000313" key="4">
    <source>
        <dbReference type="EMBL" id="PIA59701.1"/>
    </source>
</evidence>
<dbReference type="Gene3D" id="1.25.40.10">
    <property type="entry name" value="Tetratricopeptide repeat domain"/>
    <property type="match status" value="2"/>
</dbReference>
<evidence type="ECO:0000256" key="2">
    <source>
        <dbReference type="ARBA" id="ARBA00022737"/>
    </source>
</evidence>
<reference evidence="4 5" key="1">
    <citation type="submission" date="2017-09" db="EMBL/GenBank/DDBJ databases">
        <title>WGS assembly of Aquilegia coerulea Goldsmith.</title>
        <authorList>
            <person name="Hodges S."/>
            <person name="Kramer E."/>
            <person name="Nordborg M."/>
            <person name="Tomkins J."/>
            <person name="Borevitz J."/>
            <person name="Derieg N."/>
            <person name="Yan J."/>
            <person name="Mihaltcheva S."/>
            <person name="Hayes R.D."/>
            <person name="Rokhsar D."/>
        </authorList>
    </citation>
    <scope>NUCLEOTIDE SEQUENCE [LARGE SCALE GENOMIC DNA]</scope>
    <source>
        <strain evidence="5">cv. Goldsmith</strain>
    </source>
</reference>
<feature type="repeat" description="PPR" evidence="3">
    <location>
        <begin position="65"/>
        <end position="99"/>
    </location>
</feature>
<dbReference type="STRING" id="218851.A0A2G5EVG4"/>
<sequence>MEKINCQPDVNTCNSLINCYGKNGDANEAHMRFKKMQETGLNSDVMTYSTLIECISKTSKVSFPNIVTYNILLDCLPKCAKTTEVLEFYVKLKQQRLTPDSITYVVLEQSGSCNLKHNPIIGWE</sequence>
<evidence type="ECO:0000256" key="1">
    <source>
        <dbReference type="ARBA" id="ARBA00007626"/>
    </source>
</evidence>
<dbReference type="PROSITE" id="PS51375">
    <property type="entry name" value="PPR"/>
    <property type="match status" value="2"/>
</dbReference>
<comment type="similarity">
    <text evidence="1">Belongs to the PPR family. P subfamily.</text>
</comment>
<dbReference type="Pfam" id="PF13041">
    <property type="entry name" value="PPR_2"/>
    <property type="match status" value="2"/>
</dbReference>
<dbReference type="Proteomes" id="UP000230069">
    <property type="component" value="Unassembled WGS sequence"/>
</dbReference>
<evidence type="ECO:0000256" key="3">
    <source>
        <dbReference type="PROSITE-ProRule" id="PRU00708"/>
    </source>
</evidence>